<dbReference type="Proteomes" id="UP000296469">
    <property type="component" value="Chromosome"/>
</dbReference>
<name>A0A4P7SHD0_9CELL</name>
<gene>
    <name evidence="1" type="ORF">E5225_05520</name>
</gene>
<sequence length="102" mass="10936">MGSHDATSGRRGGLGRLLRVVSLGLAVAAVVKELRTPADRRQWHGTVAGVVPYDFRIPTPARVRARLWDPDAAHVIGPHVFGVGWSVNAGRVVALVRQRLAG</sequence>
<evidence type="ECO:0000313" key="2">
    <source>
        <dbReference type="Proteomes" id="UP000296469"/>
    </source>
</evidence>
<reference evidence="1 2" key="1">
    <citation type="submission" date="2019-04" db="EMBL/GenBank/DDBJ databases">
        <title>Isolation and identification of Cellulomonas shaoxiangyii sp. Nov. isolated from feces of the Tibetan antelopes (Pantholops hodgsonii) in the Qinghai-Tibet plateau of China.</title>
        <authorList>
            <person name="Tian Z."/>
        </authorList>
    </citation>
    <scope>NUCLEOTIDE SEQUENCE [LARGE SCALE GENOMIC DNA]</scope>
    <source>
        <strain evidence="1 2">Z28</strain>
    </source>
</reference>
<dbReference type="RefSeq" id="WP_135973501.1">
    <property type="nucleotide sequence ID" value="NZ_CP039291.1"/>
</dbReference>
<proteinExistence type="predicted"/>
<dbReference type="AlphaFoldDB" id="A0A4P7SHD0"/>
<organism evidence="1 2">
    <name type="scientific">Cellulomonas shaoxiangyii</name>
    <dbReference type="NCBI Taxonomy" id="2566013"/>
    <lineage>
        <taxon>Bacteria</taxon>
        <taxon>Bacillati</taxon>
        <taxon>Actinomycetota</taxon>
        <taxon>Actinomycetes</taxon>
        <taxon>Micrococcales</taxon>
        <taxon>Cellulomonadaceae</taxon>
        <taxon>Cellulomonas</taxon>
    </lineage>
</organism>
<keyword evidence="2" id="KW-1185">Reference proteome</keyword>
<dbReference type="OrthoDB" id="4558476at2"/>
<protein>
    <recommendedName>
        <fullName evidence="3">DUF5808 domain-containing protein</fullName>
    </recommendedName>
</protein>
<accession>A0A4P7SHD0</accession>
<evidence type="ECO:0008006" key="3">
    <source>
        <dbReference type="Google" id="ProtNLM"/>
    </source>
</evidence>
<evidence type="ECO:0000313" key="1">
    <source>
        <dbReference type="EMBL" id="QCB93091.1"/>
    </source>
</evidence>
<dbReference type="KEGG" id="celz:E5225_05520"/>
<dbReference type="EMBL" id="CP039291">
    <property type="protein sequence ID" value="QCB93091.1"/>
    <property type="molecule type" value="Genomic_DNA"/>
</dbReference>